<dbReference type="EMBL" id="CU469464">
    <property type="protein sequence ID" value="CAP18411.1"/>
    <property type="molecule type" value="Genomic_DNA"/>
</dbReference>
<dbReference type="STRING" id="37692.ATP_00224"/>
<dbReference type="Proteomes" id="UP000002020">
    <property type="component" value="Chromosome"/>
</dbReference>
<evidence type="ECO:0000256" key="8">
    <source>
        <dbReference type="ARBA" id="ARBA00023315"/>
    </source>
</evidence>
<keyword evidence="14" id="KW-1185">Reference proteome</keyword>
<dbReference type="PANTHER" id="PTHR39453">
    <property type="entry name" value="PHOSPHATE PROPANOYLTRANSFERASE"/>
    <property type="match status" value="1"/>
</dbReference>
<keyword evidence="7" id="KW-0862">Zinc</keyword>
<evidence type="ECO:0000256" key="10">
    <source>
        <dbReference type="ARBA" id="ARBA00030939"/>
    </source>
</evidence>
<gene>
    <name evidence="13" type="primary">pduL</name>
    <name evidence="13" type="ordered locus">ATP_00224</name>
</gene>
<evidence type="ECO:0000256" key="3">
    <source>
        <dbReference type="ARBA" id="ARBA00012206"/>
    </source>
</evidence>
<protein>
    <recommendedName>
        <fullName evidence="4">Phosphate propanoyltransferase</fullName>
        <ecNumber evidence="3">2.3.1.222</ecNumber>
    </recommendedName>
    <alternativeName>
        <fullName evidence="10">Phosphate acyltransferase PduL</fullName>
    </alternativeName>
    <alternativeName>
        <fullName evidence="9">Phosphotransacylase PduL</fullName>
    </alternativeName>
    <alternativeName>
        <fullName evidence="11">Propanediol utilization protein PduL</fullName>
    </alternativeName>
</protein>
<name>B3QZM4_PHYMT</name>
<evidence type="ECO:0000313" key="14">
    <source>
        <dbReference type="Proteomes" id="UP000002020"/>
    </source>
</evidence>
<dbReference type="HOGENOM" id="CLU_080676_1_0_14"/>
<evidence type="ECO:0000256" key="6">
    <source>
        <dbReference type="ARBA" id="ARBA00022723"/>
    </source>
</evidence>
<dbReference type="GO" id="GO:0016747">
    <property type="term" value="F:acyltransferase activity, transferring groups other than amino-acyl groups"/>
    <property type="evidence" value="ECO:0007669"/>
    <property type="project" value="InterPro"/>
</dbReference>
<dbReference type="InterPro" id="IPR008300">
    <property type="entry name" value="PTAC"/>
</dbReference>
<proteinExistence type="inferred from homology"/>
<sequence length="192" mass="21450">MNYQIPVGISGRHVHLSQNTLDILFGEKNYQLKKFKDLKQLGQYASTDKINILSPNGQILTGVRVLGPTRNLNQVEISKSDALRFGFVAPVRNSGDIKKSGSATLIGPKGQIDIEEGVIIADRHIHLSKEYAEKFQIQDKQKVKIKINGIKPGILENITCRVDKDFILECHLDTDDACAFLLQNNDIVELII</sequence>
<evidence type="ECO:0000313" key="13">
    <source>
        <dbReference type="EMBL" id="CAP18411.1"/>
    </source>
</evidence>
<evidence type="ECO:0000256" key="9">
    <source>
        <dbReference type="ARBA" id="ARBA00030044"/>
    </source>
</evidence>
<reference evidence="13 14" key="1">
    <citation type="journal article" date="2008" name="BMC Genomics">
        <title>The linear chromosome of the plant-pathogenic mycoplasma 'Candidatus Phytoplasma mali'.</title>
        <authorList>
            <person name="Kube M."/>
            <person name="Schneider B."/>
            <person name="Kuhl H."/>
            <person name="Dandekar T."/>
            <person name="Heitmann K."/>
            <person name="Migdoll A.M."/>
            <person name="Reinhardt R."/>
            <person name="Seemueller E."/>
        </authorList>
    </citation>
    <scope>NUCLEOTIDE SEQUENCE [LARGE SCALE GENOMIC DNA]</scope>
    <source>
        <strain evidence="13 14">AT</strain>
    </source>
</reference>
<evidence type="ECO:0000256" key="5">
    <source>
        <dbReference type="ARBA" id="ARBA00022679"/>
    </source>
</evidence>
<dbReference type="GO" id="GO:0046872">
    <property type="term" value="F:metal ion binding"/>
    <property type="evidence" value="ECO:0007669"/>
    <property type="project" value="UniProtKB-KW"/>
</dbReference>
<dbReference type="KEGG" id="pml:ATP_00224"/>
<organism evidence="14">
    <name type="scientific">Phytoplasma mali (strain AT)</name>
    <dbReference type="NCBI Taxonomy" id="482235"/>
    <lineage>
        <taxon>Bacteria</taxon>
        <taxon>Bacillati</taxon>
        <taxon>Mycoplasmatota</taxon>
        <taxon>Mollicutes</taxon>
        <taxon>Acholeplasmatales</taxon>
        <taxon>Acholeplasmataceae</taxon>
        <taxon>Candidatus Phytoplasma</taxon>
        <taxon>16SrX (Apple proliferation group)</taxon>
    </lineage>
</organism>
<evidence type="ECO:0000256" key="4">
    <source>
        <dbReference type="ARBA" id="ARBA00020837"/>
    </source>
</evidence>
<dbReference type="Pfam" id="PF06130">
    <property type="entry name" value="PTAC"/>
    <property type="match status" value="1"/>
</dbReference>
<keyword evidence="5" id="KW-0808">Transferase</keyword>
<dbReference type="AlphaFoldDB" id="B3QZM4"/>
<keyword evidence="8" id="KW-0012">Acyltransferase</keyword>
<evidence type="ECO:0000256" key="7">
    <source>
        <dbReference type="ARBA" id="ARBA00022833"/>
    </source>
</evidence>
<comment type="cofactor">
    <cofactor evidence="1">
        <name>Zn(2+)</name>
        <dbReference type="ChEBI" id="CHEBI:29105"/>
    </cofactor>
</comment>
<evidence type="ECO:0000256" key="1">
    <source>
        <dbReference type="ARBA" id="ARBA00001947"/>
    </source>
</evidence>
<keyword evidence="6" id="KW-0479">Metal-binding</keyword>
<dbReference type="PANTHER" id="PTHR39453:SF1">
    <property type="entry name" value="PHOSPHATE PROPANOYLTRANSFERASE"/>
    <property type="match status" value="1"/>
</dbReference>
<accession>B3QZM4</accession>
<dbReference type="NCBIfam" id="NF011652">
    <property type="entry name" value="PRK15070.1"/>
    <property type="match status" value="1"/>
</dbReference>
<comment type="catalytic activity">
    <reaction evidence="12">
        <text>propanoyl-CoA + phosphate = propanoyl phosphate + CoA</text>
        <dbReference type="Rhea" id="RHEA:28046"/>
        <dbReference type="ChEBI" id="CHEBI:43474"/>
        <dbReference type="ChEBI" id="CHEBI:57287"/>
        <dbReference type="ChEBI" id="CHEBI:57392"/>
        <dbReference type="ChEBI" id="CHEBI:58933"/>
        <dbReference type="EC" id="2.3.1.222"/>
    </reaction>
</comment>
<dbReference type="eggNOG" id="COG4869">
    <property type="taxonomic scope" value="Bacteria"/>
</dbReference>
<comment type="similarity">
    <text evidence="2">Belongs to the PduL family.</text>
</comment>
<dbReference type="EC" id="2.3.1.222" evidence="3"/>
<evidence type="ECO:0000256" key="12">
    <source>
        <dbReference type="ARBA" id="ARBA00047589"/>
    </source>
</evidence>
<evidence type="ECO:0000256" key="11">
    <source>
        <dbReference type="ARBA" id="ARBA00033077"/>
    </source>
</evidence>
<evidence type="ECO:0000256" key="2">
    <source>
        <dbReference type="ARBA" id="ARBA00007342"/>
    </source>
</evidence>